<reference evidence="3" key="1">
    <citation type="submission" date="2021-08" db="EMBL/GenBank/DDBJ databases">
        <authorList>
            <person name="Stevens D.C."/>
        </authorList>
    </citation>
    <scope>NUCLEOTIDE SEQUENCE</scope>
    <source>
        <strain evidence="3">DSM 53165</strain>
    </source>
</reference>
<accession>A0ABS7U5G7</accession>
<keyword evidence="4" id="KW-1185">Reference proteome</keyword>
<dbReference type="RefSeq" id="WP_224197554.1">
    <property type="nucleotide sequence ID" value="NZ_JAIRAU010000059.1"/>
</dbReference>
<comment type="caution">
    <text evidence="3">The sequence shown here is derived from an EMBL/GenBank/DDBJ whole genome shotgun (WGS) entry which is preliminary data.</text>
</comment>
<evidence type="ECO:0000256" key="2">
    <source>
        <dbReference type="SAM" id="SignalP"/>
    </source>
</evidence>
<protein>
    <submittedName>
        <fullName evidence="3">Uncharacterized protein</fullName>
    </submittedName>
</protein>
<dbReference type="EMBL" id="JAIRAU010000059">
    <property type="protein sequence ID" value="MBZ5715813.1"/>
    <property type="molecule type" value="Genomic_DNA"/>
</dbReference>
<organism evidence="3 4">
    <name type="scientific">Nannocystis pusilla</name>
    <dbReference type="NCBI Taxonomy" id="889268"/>
    <lineage>
        <taxon>Bacteria</taxon>
        <taxon>Pseudomonadati</taxon>
        <taxon>Myxococcota</taxon>
        <taxon>Polyangia</taxon>
        <taxon>Nannocystales</taxon>
        <taxon>Nannocystaceae</taxon>
        <taxon>Nannocystis</taxon>
    </lineage>
</organism>
<proteinExistence type="predicted"/>
<dbReference type="Proteomes" id="UP001139031">
    <property type="component" value="Unassembled WGS sequence"/>
</dbReference>
<feature type="chain" id="PRO_5046504720" evidence="2">
    <location>
        <begin position="20"/>
        <end position="363"/>
    </location>
</feature>
<gene>
    <name evidence="3" type="ORF">K7C98_41840</name>
</gene>
<feature type="region of interest" description="Disordered" evidence="1">
    <location>
        <begin position="113"/>
        <end position="192"/>
    </location>
</feature>
<keyword evidence="2" id="KW-0732">Signal</keyword>
<evidence type="ECO:0000256" key="1">
    <source>
        <dbReference type="SAM" id="MobiDB-lite"/>
    </source>
</evidence>
<feature type="compositionally biased region" description="Pro residues" evidence="1">
    <location>
        <begin position="178"/>
        <end position="188"/>
    </location>
</feature>
<evidence type="ECO:0000313" key="4">
    <source>
        <dbReference type="Proteomes" id="UP001139031"/>
    </source>
</evidence>
<feature type="signal peptide" evidence="2">
    <location>
        <begin position="1"/>
        <end position="19"/>
    </location>
</feature>
<evidence type="ECO:0000313" key="3">
    <source>
        <dbReference type="EMBL" id="MBZ5715813.1"/>
    </source>
</evidence>
<sequence length="363" mass="36278">MLALATCAALLLAPGSAPAPTMPEVRWEAPAGCPDEAAVRAQIAGLLARAPAGTGGAAQVTLRVESLPGGRWRLDATITSPEGQGRRSLEGDRCEALAEAAALLTAIAAAPGLQGGPTPAPGVQEGLPPAPGSQEGPAPGPGVQEGLLPAPQVPPPVPEVDAGELEPELPAVDREPEPPAAPAPGPAKRPPRALRATLGLGVGVGAGALPGPTALLRAAAGVRGRRWAVLLSQSFWLPRDFPAAGDERVGGRMWLAATGVRACGIVGKGRVEAPLCAGVEVGALRGRGIGELMASRRATSAWAAASAGPGLHVRVAPRVALTASAELLVMLTRVRFEVTGRGAICCTSPVGVAGTAGLEVRLP</sequence>
<name>A0ABS7U5G7_9BACT</name>